<keyword evidence="14" id="KW-0233">DNA recombination</keyword>
<evidence type="ECO:0000256" key="1">
    <source>
        <dbReference type="ARBA" id="ARBA00022670"/>
    </source>
</evidence>
<dbReference type="Pfam" id="PF24626">
    <property type="entry name" value="SH3_Tf2-1"/>
    <property type="match status" value="1"/>
</dbReference>
<keyword evidence="2" id="KW-0808">Transferase</keyword>
<evidence type="ECO:0000256" key="2">
    <source>
        <dbReference type="ARBA" id="ARBA00022679"/>
    </source>
</evidence>
<dbReference type="CDD" id="cd01647">
    <property type="entry name" value="RT_LTR"/>
    <property type="match status" value="1"/>
</dbReference>
<dbReference type="InterPro" id="IPR041588">
    <property type="entry name" value="Integrase_H2C2"/>
</dbReference>
<dbReference type="Proteomes" id="UP001374535">
    <property type="component" value="Chromosome 6"/>
</dbReference>
<evidence type="ECO:0000256" key="8">
    <source>
        <dbReference type="ARBA" id="ARBA00022801"/>
    </source>
</evidence>
<dbReference type="FunFam" id="1.10.340.70:FF:000001">
    <property type="entry name" value="Retrovirus-related Pol polyprotein from transposon gypsy-like Protein"/>
    <property type="match status" value="1"/>
</dbReference>
<keyword evidence="8" id="KW-0378">Hydrolase</keyword>
<dbReference type="GO" id="GO:0004519">
    <property type="term" value="F:endonuclease activity"/>
    <property type="evidence" value="ECO:0007669"/>
    <property type="project" value="UniProtKB-KW"/>
</dbReference>
<feature type="region of interest" description="Disordered" evidence="17">
    <location>
        <begin position="1312"/>
        <end position="1333"/>
    </location>
</feature>
<dbReference type="PANTHER" id="PTHR37984">
    <property type="entry name" value="PROTEIN CBG26694"/>
    <property type="match status" value="1"/>
</dbReference>
<keyword evidence="16" id="KW-0175">Coiled coil</keyword>
<keyword evidence="5" id="KW-0479">Metal-binding</keyword>
<dbReference type="GO" id="GO:0003887">
    <property type="term" value="F:DNA-directed DNA polymerase activity"/>
    <property type="evidence" value="ECO:0007669"/>
    <property type="project" value="UniProtKB-KW"/>
</dbReference>
<dbReference type="CDD" id="cd00303">
    <property type="entry name" value="retropepsin_like"/>
    <property type="match status" value="1"/>
</dbReference>
<evidence type="ECO:0000256" key="3">
    <source>
        <dbReference type="ARBA" id="ARBA00022695"/>
    </source>
</evidence>
<proteinExistence type="predicted"/>
<evidence type="ECO:0000313" key="19">
    <source>
        <dbReference type="EMBL" id="WVZ05912.1"/>
    </source>
</evidence>
<feature type="compositionally biased region" description="Low complexity" evidence="17">
    <location>
        <begin position="261"/>
        <end position="270"/>
    </location>
</feature>
<dbReference type="Gene3D" id="3.30.420.10">
    <property type="entry name" value="Ribonuclease H-like superfamily/Ribonuclease H"/>
    <property type="match status" value="1"/>
</dbReference>
<evidence type="ECO:0000256" key="14">
    <source>
        <dbReference type="ARBA" id="ARBA00023172"/>
    </source>
</evidence>
<dbReference type="Gene3D" id="3.10.20.370">
    <property type="match status" value="1"/>
</dbReference>
<dbReference type="Pfam" id="PF17921">
    <property type="entry name" value="Integrase_H2C2"/>
    <property type="match status" value="1"/>
</dbReference>
<name>A0AAQ3RTK1_VIGMU</name>
<keyword evidence="9" id="KW-0460">Magnesium</keyword>
<dbReference type="Pfam" id="PF03732">
    <property type="entry name" value="Retrotrans_gag"/>
    <property type="match status" value="1"/>
</dbReference>
<dbReference type="SUPFAM" id="SSF50630">
    <property type="entry name" value="Acid proteases"/>
    <property type="match status" value="1"/>
</dbReference>
<dbReference type="GO" id="GO:0006508">
    <property type="term" value="P:proteolysis"/>
    <property type="evidence" value="ECO:0007669"/>
    <property type="project" value="UniProtKB-KW"/>
</dbReference>
<feature type="domain" description="Reverse transcriptase" evidence="18">
    <location>
        <begin position="563"/>
        <end position="742"/>
    </location>
</feature>
<evidence type="ECO:0000256" key="17">
    <source>
        <dbReference type="SAM" id="MobiDB-lite"/>
    </source>
</evidence>
<evidence type="ECO:0000313" key="20">
    <source>
        <dbReference type="Proteomes" id="UP001374535"/>
    </source>
</evidence>
<evidence type="ECO:0000256" key="7">
    <source>
        <dbReference type="ARBA" id="ARBA00022759"/>
    </source>
</evidence>
<dbReference type="InterPro" id="IPR016197">
    <property type="entry name" value="Chromo-like_dom_sf"/>
</dbReference>
<dbReference type="InterPro" id="IPR012337">
    <property type="entry name" value="RNaseH-like_sf"/>
</dbReference>
<dbReference type="Gene3D" id="3.10.10.10">
    <property type="entry name" value="HIV Type 1 Reverse Transcriptase, subunit A, domain 1"/>
    <property type="match status" value="1"/>
</dbReference>
<keyword evidence="3" id="KW-0548">Nucleotidyltransferase</keyword>
<gene>
    <name evidence="19" type="ORF">V8G54_019258</name>
</gene>
<keyword evidence="6" id="KW-0064">Aspartyl protease</keyword>
<feature type="coiled-coil region" evidence="16">
    <location>
        <begin position="4"/>
        <end position="41"/>
    </location>
</feature>
<dbReference type="Pfam" id="PF00078">
    <property type="entry name" value="RVT_1"/>
    <property type="match status" value="1"/>
</dbReference>
<keyword evidence="20" id="KW-1185">Reference proteome</keyword>
<protein>
    <recommendedName>
        <fullName evidence="18">Reverse transcriptase domain-containing protein</fullName>
    </recommendedName>
</protein>
<accession>A0AAQ3RTK1</accession>
<dbReference type="InterPro" id="IPR041577">
    <property type="entry name" value="RT_RNaseH_2"/>
</dbReference>
<dbReference type="InterPro" id="IPR036397">
    <property type="entry name" value="RNaseH_sf"/>
</dbReference>
<organism evidence="19 20">
    <name type="scientific">Vigna mungo</name>
    <name type="common">Black gram</name>
    <name type="synonym">Phaseolus mungo</name>
    <dbReference type="NCBI Taxonomy" id="3915"/>
    <lineage>
        <taxon>Eukaryota</taxon>
        <taxon>Viridiplantae</taxon>
        <taxon>Streptophyta</taxon>
        <taxon>Embryophyta</taxon>
        <taxon>Tracheophyta</taxon>
        <taxon>Spermatophyta</taxon>
        <taxon>Magnoliopsida</taxon>
        <taxon>eudicotyledons</taxon>
        <taxon>Gunneridae</taxon>
        <taxon>Pentapetalae</taxon>
        <taxon>rosids</taxon>
        <taxon>fabids</taxon>
        <taxon>Fabales</taxon>
        <taxon>Fabaceae</taxon>
        <taxon>Papilionoideae</taxon>
        <taxon>50 kb inversion clade</taxon>
        <taxon>NPAAA clade</taxon>
        <taxon>indigoferoid/millettioid clade</taxon>
        <taxon>Phaseoleae</taxon>
        <taxon>Vigna</taxon>
    </lineage>
</organism>
<feature type="compositionally biased region" description="Pro residues" evidence="17">
    <location>
        <begin position="284"/>
        <end position="294"/>
    </location>
</feature>
<dbReference type="InterPro" id="IPR050951">
    <property type="entry name" value="Retrovirus_Pol_polyprotein"/>
</dbReference>
<keyword evidence="13" id="KW-0238">DNA-binding</keyword>
<dbReference type="CDD" id="cd09274">
    <property type="entry name" value="RNase_HI_RT_Ty3"/>
    <property type="match status" value="1"/>
</dbReference>
<dbReference type="InterPro" id="IPR056924">
    <property type="entry name" value="SH3_Tf2-1"/>
</dbReference>
<dbReference type="Gene3D" id="1.10.340.70">
    <property type="match status" value="1"/>
</dbReference>
<keyword evidence="10" id="KW-0229">DNA integration</keyword>
<evidence type="ECO:0000256" key="12">
    <source>
        <dbReference type="ARBA" id="ARBA00022932"/>
    </source>
</evidence>
<dbReference type="Gene3D" id="2.40.70.10">
    <property type="entry name" value="Acid Proteases"/>
    <property type="match status" value="1"/>
</dbReference>
<dbReference type="FunFam" id="3.30.70.270:FF:000020">
    <property type="entry name" value="Transposon Tf2-6 polyprotein-like Protein"/>
    <property type="match status" value="1"/>
</dbReference>
<dbReference type="EMBL" id="CP144695">
    <property type="protein sequence ID" value="WVZ05912.1"/>
    <property type="molecule type" value="Genomic_DNA"/>
</dbReference>
<evidence type="ECO:0000256" key="15">
    <source>
        <dbReference type="ARBA" id="ARBA00023268"/>
    </source>
</evidence>
<sequence length="1350" mass="152854">MAENTRLKDLQNEVKNNVEDLRRLSQTVEKLEAALAIQSKLQDKKMDQIQIALQQLLENASHSIGNSSNSGSAARVNPLSMTTMTRNISLGFPHFDGSTPVLEWIYKADKFFNYHNTSDIDRVEIASMHFEKEVIPWFQMLQKMEAVTTWTALSRALESQFGPSPFDCPMADLFKLQQLGSVSDYYLKFMALANRSNGLTEEVVLNCFINGLKVDIKRDVVAMTPATLLRAVALAKLYEEKYSTITKSSPSYSPRFPTSLVSSIPSNSSPRNTLKQPFSEAKPLTPPLLPTPPGPQLKNPQYDIAVQDILSLDAHHLSLNALKGGLGVGTIKFKASIGTLPVTVLIDGGSSDTFLQPRVAKFLKLPIVQAPTFRVMVGNGNYMEFEGLIQDLKLHAQGNVFQLSAFLLPISGADLILGASWLKTIGPHLADYETLQIRFLYGGKFNTLQGDNDHLLHTAQLHHIRRLVHTNAIAEVYNMQLIHEDVIPSSLLELQLPVEMTPDLALLLQTYSFVFSIPSGLPPPRSHVHQIPLLEGSNPVKVRPYRYPHSQKEEIERLVAQMLQEGIIQPSSSPFSSPIILVKKKDGSWRVCTDYRALNAITIKDSFPIPTVDELIDELYGASYFSKLDLRSGYHQILLKLEDRYKTAFRTHQGLYEWLVMPFGLSNAPATFQSLMNKIFKGLLRRFVLVFFDDILVYSVSWKDHLQHLERVLSILKDNHLFAKFSKCTFGVQQINYLGDTLSGDGVVMDVEKLEAVRNWIRPSNQKQLRGFLGLTGYYRCFVKGYANIAAPLTDLLKKEAFKWTDTTEQAFTALKTALTTTPVLAIPNFLEPFVLETDASGSGIGAVLSQHKHPITYFSKKLSPRMQTQSAYIREFYAITEALAKFRHYLLGHKFILKTDQKSLKDLLDQTLQTPAQQQWLPKFLGYDFTIQYTPGKDNIPADALSRSLAMAWSEPVNSWLKLVADATQKDAALLQIYQQCIQHAGRFEDYTLHKDTLINMILAQFHTFKVGGHAGTTRTTARIGAQFYWPRMREDIRKYIKECVICQQAKVSQSLPTSLLQPLPIPNIIWEDIAMDFITNLPLSHGHSNIMVMIDRLSKFAHFIPLKPGFNSKVAVYGKPPPSLIRYEYNEEDTSALQDTQNYMKNQADKKRRDVTLEVGDLALVKLQPYRQHSVVLRKHQKLSLRYFGPFEVIAKIEQVAYKLLLPESAKIHPVFHISLLKKFHGNQKQQYLPLPLTTSEFGPLIQPIRILDSRTIVRNGKQVEQRLVQWDSLSEAENSWEDLVELQQSYPNFNFVDKVAVKEGSTVTRVGEKGNGGRHVASKAQNDDIRKRTRMKRESIKLKEFVR</sequence>
<dbReference type="GO" id="GO:0006310">
    <property type="term" value="P:DNA recombination"/>
    <property type="evidence" value="ECO:0007669"/>
    <property type="project" value="UniProtKB-KW"/>
</dbReference>
<keyword evidence="7" id="KW-0255">Endonuclease</keyword>
<dbReference type="InterPro" id="IPR021109">
    <property type="entry name" value="Peptidase_aspartic_dom_sf"/>
</dbReference>
<evidence type="ECO:0000256" key="6">
    <source>
        <dbReference type="ARBA" id="ARBA00022750"/>
    </source>
</evidence>
<dbReference type="FunFam" id="3.10.10.10:FF:000007">
    <property type="entry name" value="Retrovirus-related Pol polyprotein from transposon 17.6-like Protein"/>
    <property type="match status" value="1"/>
</dbReference>
<dbReference type="InterPro" id="IPR000477">
    <property type="entry name" value="RT_dom"/>
</dbReference>
<feature type="region of interest" description="Disordered" evidence="17">
    <location>
        <begin position="261"/>
        <end position="294"/>
    </location>
</feature>
<dbReference type="PROSITE" id="PS50878">
    <property type="entry name" value="RT_POL"/>
    <property type="match status" value="1"/>
</dbReference>
<dbReference type="InterPro" id="IPR043502">
    <property type="entry name" value="DNA/RNA_pol_sf"/>
</dbReference>
<evidence type="ECO:0000256" key="9">
    <source>
        <dbReference type="ARBA" id="ARBA00022842"/>
    </source>
</evidence>
<keyword evidence="15" id="KW-0511">Multifunctional enzyme</keyword>
<keyword evidence="12" id="KW-0239">DNA-directed DNA polymerase</keyword>
<dbReference type="GO" id="GO:0003964">
    <property type="term" value="F:RNA-directed DNA polymerase activity"/>
    <property type="evidence" value="ECO:0007669"/>
    <property type="project" value="UniProtKB-KW"/>
</dbReference>
<dbReference type="Pfam" id="PF17919">
    <property type="entry name" value="RT_RNaseH_2"/>
    <property type="match status" value="1"/>
</dbReference>
<reference evidence="19 20" key="1">
    <citation type="journal article" date="2023" name="Life. Sci Alliance">
        <title>Evolutionary insights into 3D genome organization and epigenetic landscape of Vigna mungo.</title>
        <authorList>
            <person name="Junaid A."/>
            <person name="Singh B."/>
            <person name="Bhatia S."/>
        </authorList>
    </citation>
    <scope>NUCLEOTIDE SEQUENCE [LARGE SCALE GENOMIC DNA]</scope>
    <source>
        <strain evidence="19">Urdbean</strain>
    </source>
</reference>
<evidence type="ECO:0000256" key="13">
    <source>
        <dbReference type="ARBA" id="ARBA00023125"/>
    </source>
</evidence>
<evidence type="ECO:0000256" key="16">
    <source>
        <dbReference type="SAM" id="Coils"/>
    </source>
</evidence>
<dbReference type="SUPFAM" id="SSF56672">
    <property type="entry name" value="DNA/RNA polymerases"/>
    <property type="match status" value="1"/>
</dbReference>
<keyword evidence="11" id="KW-0695">RNA-directed DNA polymerase</keyword>
<dbReference type="Gene3D" id="3.30.70.270">
    <property type="match status" value="2"/>
</dbReference>
<dbReference type="SUPFAM" id="SSF54160">
    <property type="entry name" value="Chromo domain-like"/>
    <property type="match status" value="1"/>
</dbReference>
<dbReference type="GO" id="GO:0015074">
    <property type="term" value="P:DNA integration"/>
    <property type="evidence" value="ECO:0007669"/>
    <property type="project" value="UniProtKB-KW"/>
</dbReference>
<evidence type="ECO:0000259" key="18">
    <source>
        <dbReference type="PROSITE" id="PS50878"/>
    </source>
</evidence>
<dbReference type="GO" id="GO:0004190">
    <property type="term" value="F:aspartic-type endopeptidase activity"/>
    <property type="evidence" value="ECO:0007669"/>
    <property type="project" value="UniProtKB-KW"/>
</dbReference>
<dbReference type="Pfam" id="PF13975">
    <property type="entry name" value="gag-asp_proteas"/>
    <property type="match status" value="1"/>
</dbReference>
<evidence type="ECO:0000256" key="4">
    <source>
        <dbReference type="ARBA" id="ARBA00022722"/>
    </source>
</evidence>
<keyword evidence="4" id="KW-0540">Nuclease</keyword>
<dbReference type="PANTHER" id="PTHR37984:SF5">
    <property type="entry name" value="PROTEIN NYNRIN-LIKE"/>
    <property type="match status" value="1"/>
</dbReference>
<evidence type="ECO:0000256" key="5">
    <source>
        <dbReference type="ARBA" id="ARBA00022723"/>
    </source>
</evidence>
<keyword evidence="1" id="KW-0645">Protease</keyword>
<dbReference type="InterPro" id="IPR043128">
    <property type="entry name" value="Rev_trsase/Diguanyl_cyclase"/>
</dbReference>
<dbReference type="GO" id="GO:0046872">
    <property type="term" value="F:metal ion binding"/>
    <property type="evidence" value="ECO:0007669"/>
    <property type="project" value="UniProtKB-KW"/>
</dbReference>
<evidence type="ECO:0000256" key="11">
    <source>
        <dbReference type="ARBA" id="ARBA00022918"/>
    </source>
</evidence>
<dbReference type="InterPro" id="IPR005162">
    <property type="entry name" value="Retrotrans_gag_dom"/>
</dbReference>
<evidence type="ECO:0000256" key="10">
    <source>
        <dbReference type="ARBA" id="ARBA00022908"/>
    </source>
</evidence>
<dbReference type="GO" id="GO:0003677">
    <property type="term" value="F:DNA binding"/>
    <property type="evidence" value="ECO:0007669"/>
    <property type="project" value="UniProtKB-KW"/>
</dbReference>
<dbReference type="SUPFAM" id="SSF53098">
    <property type="entry name" value="Ribonuclease H-like"/>
    <property type="match status" value="1"/>
</dbReference>